<keyword evidence="13" id="KW-1185">Reference proteome</keyword>
<dbReference type="GeneID" id="117233388"/>
<dbReference type="EC" id="2.1.1.34" evidence="9"/>
<evidence type="ECO:0000256" key="5">
    <source>
        <dbReference type="ARBA" id="ARBA00022884"/>
    </source>
</evidence>
<dbReference type="Gene3D" id="3.40.1280.10">
    <property type="match status" value="1"/>
</dbReference>
<evidence type="ECO:0000313" key="13">
    <source>
        <dbReference type="Proteomes" id="UP000504631"/>
    </source>
</evidence>
<dbReference type="Proteomes" id="UP000504631">
    <property type="component" value="Unplaced"/>
</dbReference>
<dbReference type="PANTHER" id="PTHR12029:SF11">
    <property type="entry name" value="METHYLTRANSFERASE TARBP1-RELATED"/>
    <property type="match status" value="1"/>
</dbReference>
<dbReference type="CDD" id="cd18091">
    <property type="entry name" value="SpoU-like_TRM3-like"/>
    <property type="match status" value="1"/>
</dbReference>
<dbReference type="FunFam" id="3.40.1280.10:FF:000010">
    <property type="entry name" value="probable methyltransferase TARBP1"/>
    <property type="match status" value="1"/>
</dbReference>
<comment type="similarity">
    <text evidence="1">Belongs to the class IV-like SAM-binding methyltransferase superfamily. RNA methyltransferase TrmH family.</text>
</comment>
<evidence type="ECO:0000256" key="8">
    <source>
        <dbReference type="ARBA" id="ARBA00093361"/>
    </source>
</evidence>
<dbReference type="RefSeq" id="XP_033349534.1">
    <property type="nucleotide sequence ID" value="XM_033493643.1"/>
</dbReference>
<dbReference type="InterPro" id="IPR001537">
    <property type="entry name" value="SpoU_MeTrfase"/>
</dbReference>
<evidence type="ECO:0000259" key="12">
    <source>
        <dbReference type="Pfam" id="PF00588"/>
    </source>
</evidence>
<dbReference type="Pfam" id="PF00588">
    <property type="entry name" value="SpoU_methylase"/>
    <property type="match status" value="1"/>
</dbReference>
<evidence type="ECO:0000256" key="9">
    <source>
        <dbReference type="ARBA" id="ARBA00093594"/>
    </source>
</evidence>
<reference evidence="14" key="1">
    <citation type="submission" date="2025-08" db="UniProtKB">
        <authorList>
            <consortium name="RefSeq"/>
        </authorList>
    </citation>
    <scope>IDENTIFICATION</scope>
    <source>
        <tissue evidence="14">Muscle</tissue>
    </source>
</reference>
<keyword evidence="3" id="KW-0808">Transferase</keyword>
<evidence type="ECO:0000256" key="3">
    <source>
        <dbReference type="ARBA" id="ARBA00022679"/>
    </source>
</evidence>
<proteinExistence type="inferred from homology"/>
<accession>A0A6J3KBX5</accession>
<evidence type="ECO:0000256" key="7">
    <source>
        <dbReference type="ARBA" id="ARBA00093266"/>
    </source>
</evidence>
<feature type="domain" description="tRNA/rRNA methyltransferase SpoU type" evidence="12">
    <location>
        <begin position="1348"/>
        <end position="1489"/>
    </location>
</feature>
<dbReference type="InterPro" id="IPR044748">
    <property type="entry name" value="Trm3/TARBP1_C"/>
</dbReference>
<evidence type="ECO:0000256" key="10">
    <source>
        <dbReference type="ARBA" id="ARBA00093636"/>
    </source>
</evidence>
<evidence type="ECO:0000256" key="4">
    <source>
        <dbReference type="ARBA" id="ARBA00022691"/>
    </source>
</evidence>
<evidence type="ECO:0000256" key="2">
    <source>
        <dbReference type="ARBA" id="ARBA00022603"/>
    </source>
</evidence>
<dbReference type="InterPro" id="IPR045330">
    <property type="entry name" value="TRM3/TARBP1"/>
</dbReference>
<evidence type="ECO:0000256" key="1">
    <source>
        <dbReference type="ARBA" id="ARBA00007228"/>
    </source>
</evidence>
<dbReference type="InterPro" id="IPR029028">
    <property type="entry name" value="Alpha/beta_knot_MTases"/>
</dbReference>
<dbReference type="GO" id="GO:0141100">
    <property type="term" value="F:tRNA (guanine(18)-2'-O)-methyltransferase activity"/>
    <property type="evidence" value="ECO:0007669"/>
    <property type="project" value="UniProtKB-EC"/>
</dbReference>
<evidence type="ECO:0000256" key="6">
    <source>
        <dbReference type="ARBA" id="ARBA00022990"/>
    </source>
</evidence>
<dbReference type="KEGG" id="bvk:117233388"/>
<comment type="catalytic activity">
    <reaction evidence="7">
        <text>guanosine(18) in tRNA + S-adenosyl-L-methionine = 2'-O-methylguanosine(18) in tRNA + S-adenosyl-L-homocysteine + H(+)</text>
        <dbReference type="Rhea" id="RHEA:20077"/>
        <dbReference type="Rhea" id="RHEA-COMP:10190"/>
        <dbReference type="Rhea" id="RHEA-COMP:10192"/>
        <dbReference type="ChEBI" id="CHEBI:15378"/>
        <dbReference type="ChEBI" id="CHEBI:57856"/>
        <dbReference type="ChEBI" id="CHEBI:59789"/>
        <dbReference type="ChEBI" id="CHEBI:74269"/>
        <dbReference type="ChEBI" id="CHEBI:74445"/>
        <dbReference type="EC" id="2.1.1.34"/>
    </reaction>
    <physiologicalReaction direction="left-to-right" evidence="7">
        <dbReference type="Rhea" id="RHEA:20078"/>
    </physiologicalReaction>
</comment>
<dbReference type="GO" id="GO:0003723">
    <property type="term" value="F:RNA binding"/>
    <property type="evidence" value="ECO:0007669"/>
    <property type="project" value="UniProtKB-KW"/>
</dbReference>
<name>A0A6J3KBX5_9HYME</name>
<dbReference type="PANTHER" id="PTHR12029">
    <property type="entry name" value="RNA METHYLTRANSFERASE"/>
    <property type="match status" value="1"/>
</dbReference>
<sequence>MDLHERYMHTSTIDFSILELLDIAFKDDPFLLLHRLNKYYNAEILKDNLYAKQLHTFRMILCYEYQLIFDTKKKHSKAVSNDLCFKIIETTLLEKKKLQNFIEYPILYDIIILRLTLHCDVQCIEQHLINFQKSNADTLNSNESKILYMKILECFLESLQLKKFLYNDLESNLLKRFNSLYLKDIILWLQMKENKEWQLFASIFPKLINTFDSESIFPAVWNCILNELDDLKDLLSALSILVDIYFSLNLKDKSLIHHDLYCTKQLWLLIMKSLKSPIQQYRKQALFIMKRITCFMSTIAESDLKSIEYTITPFLCNQSIKTEISINDIRQNYFLILEALEEKQHHLILPALTHLPILVKGSQEHAACNNCFSNIWLQLSFERILLHENNTIVKQGILYVCKLPALLHDDQFVKLFIHVLNNTFLYECQTYQQEPEILNNIVTLFIHVKKEQVEFLNKVLQIMNEETWAPIPIFYMMKVLRTVSSQVLNYWEDDQLNIIKSLIQKNQMHSHILRIAFQIELLKTIPLSIKKINDLKIVMDMLLEFPLEEIFMRNSFLWNIIIAWLREVLVKVDAINFIKFICKEHPCQNLHVKFNPAKFALIVIMFHDAGLILQQKSCPVEGVLNNWLSSLKGIATRPYADTAHIFYMIEFMSYLLNLSDVDTQESIIQLFTLYINDALKFLLKSSKSIPYKFNYEELNRYLIAITSTLNNGNLLLTKQEILHYVEKFKNDSITIIQNIKQYTNMHYIYALYILHYTQNVLCTNHTSFYLQPLLNIHDIHIPSNDESEIELKGKIASDCYVLLARLVNQFLTKVEIKLWPQNIDWIKSISYLYEMGGNEIIPEVALILKTMVNKGAIGDLENKLNLISIFTTCWKTTLLSTKNKIYFLAIKNLIGVVINNNFLVLPNINDFVDNFLNQLLEESNNVPKLKKFLLDEMKFLNTCCLKNLQDALLACLLHGHVLRKDKQIENQVYLYITKNYHSYYPQHIQIIDHNNDANVRAASVILLHQIINEDREFGSTFLPSILQRLEKYKNKRYFNHSYIHKIKHRIMQTLLIIQPILTKDNTVILQEFLCNLILLESNQHSVRIMQEWILIKIFVENIEFHDKIWEFFEKGIKTRPGCVSSIMCIIYHVSKLLPKDSQSNFILTALNYITRCCLGQQYSMRLYAQIIFVKLYKILEEMNFDHATLQYRGLYNAAIATLKDGLARNSNKIQDDFYLSIFHPILNYTLQTIYYELPRLTDMDASEWINPHLFKNLNFEEFNGHSLQLYNRNTSLSDTKTSSFLIKSSEKTGGIESFGKNGNVEFEELNDIQKKINPLMSTNLSHSDIFPTIRESISHKRISDEDGLIVVACLVSRTPNLGGLARTCEIFNVKELVIANMNQIKDKEFQNLSVSAEYWITITEAKPYELCKYLLNKKDMGWSLVGVEQTANSTNLLSMKFEKKTILVLGNEKDGIPANLIPLFDTCIEIPQVGVIRSLNVHVSGAICIWQYAKQHILI</sequence>
<keyword evidence="4" id="KW-0949">S-adenosyl-L-methionine</keyword>
<keyword evidence="5" id="KW-0694">RNA-binding</keyword>
<protein>
    <recommendedName>
        <fullName evidence="10">tRNA (guanosine(18)-2'-O)-methyltransferase TARBP1</fullName>
        <ecNumber evidence="9">2.1.1.34</ecNumber>
    </recommendedName>
    <alternativeName>
        <fullName evidence="11">TAR RNA-binding protein 1</fullName>
    </alternativeName>
</protein>
<gene>
    <name evidence="14" type="primary">LOC117233388</name>
</gene>
<dbReference type="GO" id="GO:0030488">
    <property type="term" value="P:tRNA methylation"/>
    <property type="evidence" value="ECO:0007669"/>
    <property type="project" value="InterPro"/>
</dbReference>
<keyword evidence="2" id="KW-0489">Methyltransferase</keyword>
<dbReference type="SUPFAM" id="SSF75217">
    <property type="entry name" value="alpha/beta knot"/>
    <property type="match status" value="1"/>
</dbReference>
<organism evidence="13 14">
    <name type="scientific">Bombus vosnesenskii</name>
    <dbReference type="NCBI Taxonomy" id="207650"/>
    <lineage>
        <taxon>Eukaryota</taxon>
        <taxon>Metazoa</taxon>
        <taxon>Ecdysozoa</taxon>
        <taxon>Arthropoda</taxon>
        <taxon>Hexapoda</taxon>
        <taxon>Insecta</taxon>
        <taxon>Pterygota</taxon>
        <taxon>Neoptera</taxon>
        <taxon>Endopterygota</taxon>
        <taxon>Hymenoptera</taxon>
        <taxon>Apocrita</taxon>
        <taxon>Aculeata</taxon>
        <taxon>Apoidea</taxon>
        <taxon>Anthophila</taxon>
        <taxon>Apidae</taxon>
        <taxon>Bombus</taxon>
        <taxon>Pyrobombus</taxon>
    </lineage>
</organism>
<dbReference type="InterPro" id="IPR029026">
    <property type="entry name" value="tRNA_m1G_MTases_N"/>
</dbReference>
<keyword evidence="6" id="KW-0007">Acetylation</keyword>
<evidence type="ECO:0000256" key="11">
    <source>
        <dbReference type="ARBA" id="ARBA00093656"/>
    </source>
</evidence>
<comment type="function">
    <text evidence="8">S-adenosyl-L-methionine-dependent 2'-O-ribose methyltransferase that catalyzes the formation of 2'-O-methylguanosine at position 18 (Gm18) in a subset of tRNA. Selectively mediates Gm18 methylation of tRNAGln-TTG/CTG and tRNASer-TGA/GCT. Gm18 modification can enhance the stability of modified tRNAs.</text>
</comment>
<evidence type="ECO:0000313" key="14">
    <source>
        <dbReference type="RefSeq" id="XP_033349534.1"/>
    </source>
</evidence>